<reference evidence="2" key="1">
    <citation type="journal article" date="2021" name="Front. Microbiol.">
        <title>Comprehensive Comparative Genomics and Phenotyping of Methylobacterium Species.</title>
        <authorList>
            <person name="Alessa O."/>
            <person name="Ogura Y."/>
            <person name="Fujitani Y."/>
            <person name="Takami H."/>
            <person name="Hayashi T."/>
            <person name="Sahin N."/>
            <person name="Tani A."/>
        </authorList>
    </citation>
    <scope>NUCLEOTIDE SEQUENCE</scope>
    <source>
        <strain evidence="2">DSM 14458</strain>
    </source>
</reference>
<proteinExistence type="predicted"/>
<name>A0ABQ4USH4_9HYPH</name>
<evidence type="ECO:0000313" key="2">
    <source>
        <dbReference type="EMBL" id="GJE74319.1"/>
    </source>
</evidence>
<accession>A0ABQ4USH4</accession>
<sequence>MDEVRLRAGNHAHLPVRPEASHLDGIEVTDVVGEPRCGFLAWDRDARLHEYASLVAERDRDPLKALATGGLRPLDPLDGGQRDAGEVG</sequence>
<dbReference type="Proteomes" id="UP001055093">
    <property type="component" value="Unassembled WGS sequence"/>
</dbReference>
<evidence type="ECO:0000313" key="3">
    <source>
        <dbReference type="Proteomes" id="UP001055093"/>
    </source>
</evidence>
<dbReference type="EMBL" id="BPRE01000002">
    <property type="protein sequence ID" value="GJE74319.1"/>
    <property type="molecule type" value="Genomic_DNA"/>
</dbReference>
<evidence type="ECO:0000256" key="1">
    <source>
        <dbReference type="SAM" id="MobiDB-lite"/>
    </source>
</evidence>
<feature type="region of interest" description="Disordered" evidence="1">
    <location>
        <begin position="66"/>
        <end position="88"/>
    </location>
</feature>
<gene>
    <name evidence="2" type="ORF">BGCPKDLD_0888</name>
</gene>
<reference evidence="2" key="2">
    <citation type="submission" date="2021-08" db="EMBL/GenBank/DDBJ databases">
        <authorList>
            <person name="Tani A."/>
            <person name="Ola A."/>
            <person name="Ogura Y."/>
            <person name="Katsura K."/>
            <person name="Hayashi T."/>
        </authorList>
    </citation>
    <scope>NUCLEOTIDE SEQUENCE</scope>
    <source>
        <strain evidence="2">DSM 14458</strain>
    </source>
</reference>
<dbReference type="RefSeq" id="WP_238307615.1">
    <property type="nucleotide sequence ID" value="NZ_BPRE01000002.1"/>
</dbReference>
<feature type="compositionally biased region" description="Low complexity" evidence="1">
    <location>
        <begin position="69"/>
        <end position="79"/>
    </location>
</feature>
<organism evidence="2 3">
    <name type="scientific">Methylorubrum suomiense</name>
    <dbReference type="NCBI Taxonomy" id="144191"/>
    <lineage>
        <taxon>Bacteria</taxon>
        <taxon>Pseudomonadati</taxon>
        <taxon>Pseudomonadota</taxon>
        <taxon>Alphaproteobacteria</taxon>
        <taxon>Hyphomicrobiales</taxon>
        <taxon>Methylobacteriaceae</taxon>
        <taxon>Methylorubrum</taxon>
    </lineage>
</organism>
<keyword evidence="3" id="KW-1185">Reference proteome</keyword>
<comment type="caution">
    <text evidence="2">The sequence shown here is derived from an EMBL/GenBank/DDBJ whole genome shotgun (WGS) entry which is preliminary data.</text>
</comment>
<protein>
    <submittedName>
        <fullName evidence="2">Uncharacterized protein</fullName>
    </submittedName>
</protein>